<evidence type="ECO:0000313" key="3">
    <source>
        <dbReference type="Proteomes" id="UP000270216"/>
    </source>
</evidence>
<organism evidence="2 3">
    <name type="scientific">Pandoraea apista</name>
    <dbReference type="NCBI Taxonomy" id="93218"/>
    <lineage>
        <taxon>Bacteria</taxon>
        <taxon>Pseudomonadati</taxon>
        <taxon>Pseudomonadota</taxon>
        <taxon>Betaproteobacteria</taxon>
        <taxon>Burkholderiales</taxon>
        <taxon>Burkholderiaceae</taxon>
        <taxon>Pandoraea</taxon>
    </lineage>
</organism>
<keyword evidence="3" id="KW-1185">Reference proteome</keyword>
<protein>
    <submittedName>
        <fullName evidence="2">Uncharacterized protein</fullName>
    </submittedName>
</protein>
<sequence length="382" mass="40469">MFLFPEDSTTMNGLQAFHYSPGLGNLATTTPIALDPTAGIVDVASFPLAGMTNIRTSDLAAYPRALSASHAAALPQETGKVFGNDLHGVSADGKVSTEVSLGPGMVTLTGADCPGIADGQQTLGMAPSSGGTRSTQSVLSASSVETLHICASAQNIDPRITSLDGRNHPVHMPDDRSERAQICRDIVRGSLLGTGGRNGTVPFETGREDVTAIVADTARRWTGHPALAGKKEWSRACDEQESPVKFIEKVCERLQQGSRVLPTGASTEWMLRVGCANGMPMHQAMVRADLPSSVGLGTYEWAKLSLGIEQLGERHWEMRHADVMDAAALPASNTRSFTALATLMSSKPPHIAAQRLRNQLTMRGLPTAPADTDTTTDASTQR</sequence>
<dbReference type="EMBL" id="RWHX01000010">
    <property type="protein sequence ID" value="RSK83052.1"/>
    <property type="molecule type" value="Genomic_DNA"/>
</dbReference>
<reference evidence="2 3" key="1">
    <citation type="submission" date="2018-12" db="EMBL/GenBank/DDBJ databases">
        <title>Whole genome sequence of a Pandoraea apista isolate from a patient with cystic fibrosis.</title>
        <authorList>
            <person name="Kenna D.T."/>
            <person name="Turton J.F."/>
        </authorList>
    </citation>
    <scope>NUCLEOTIDE SEQUENCE [LARGE SCALE GENOMIC DNA]</scope>
    <source>
        <strain evidence="2 3">Pa13324</strain>
    </source>
</reference>
<dbReference type="Proteomes" id="UP000270216">
    <property type="component" value="Unassembled WGS sequence"/>
</dbReference>
<evidence type="ECO:0000256" key="1">
    <source>
        <dbReference type="SAM" id="MobiDB-lite"/>
    </source>
</evidence>
<comment type="caution">
    <text evidence="2">The sequence shown here is derived from an EMBL/GenBank/DDBJ whole genome shotgun (WGS) entry which is preliminary data.</text>
</comment>
<feature type="compositionally biased region" description="Low complexity" evidence="1">
    <location>
        <begin position="366"/>
        <end position="382"/>
    </location>
</feature>
<gene>
    <name evidence="2" type="ORF">EJE83_08130</name>
</gene>
<dbReference type="RefSeq" id="WP_107337606.1">
    <property type="nucleotide sequence ID" value="NZ_PYYA01000005.1"/>
</dbReference>
<name>A0ABX9ZRK8_9BURK</name>
<feature type="region of interest" description="Disordered" evidence="1">
    <location>
        <begin position="363"/>
        <end position="382"/>
    </location>
</feature>
<accession>A0ABX9ZRK8</accession>
<proteinExistence type="predicted"/>
<evidence type="ECO:0000313" key="2">
    <source>
        <dbReference type="EMBL" id="RSK83052.1"/>
    </source>
</evidence>